<dbReference type="Proteomes" id="UP000198694">
    <property type="component" value="Unassembled WGS sequence"/>
</dbReference>
<evidence type="ECO:0000313" key="1">
    <source>
        <dbReference type="EMBL" id="SDK44067.1"/>
    </source>
</evidence>
<dbReference type="STRING" id="407036.SAMN05216243_3185"/>
<reference evidence="1 2" key="1">
    <citation type="submission" date="2016-10" db="EMBL/GenBank/DDBJ databases">
        <authorList>
            <person name="de Groot N.N."/>
        </authorList>
    </citation>
    <scope>NUCLEOTIDE SEQUENCE [LARGE SCALE GENOMIC DNA]</scope>
    <source>
        <strain evidence="1 2">CGMCC 1.6502</strain>
    </source>
</reference>
<organism evidence="1 2">
    <name type="scientific">Sediminibacillus albus</name>
    <dbReference type="NCBI Taxonomy" id="407036"/>
    <lineage>
        <taxon>Bacteria</taxon>
        <taxon>Bacillati</taxon>
        <taxon>Bacillota</taxon>
        <taxon>Bacilli</taxon>
        <taxon>Bacillales</taxon>
        <taxon>Bacillaceae</taxon>
        <taxon>Sediminibacillus</taxon>
    </lineage>
</organism>
<sequence>MDAVVIQTREEFEQLSNQYQNFILFKHSLTCPISAEAKREFDLFCKETDTPVFILYVQKARDLSNEIAFLYSVKHESPQILIFKNNQVIWSDSHSNIKHDLITRQVEQTLK</sequence>
<dbReference type="InterPro" id="IPR036249">
    <property type="entry name" value="Thioredoxin-like_sf"/>
</dbReference>
<dbReference type="SUPFAM" id="SSF52833">
    <property type="entry name" value="Thioredoxin-like"/>
    <property type="match status" value="1"/>
</dbReference>
<dbReference type="Gene3D" id="3.40.30.10">
    <property type="entry name" value="Glutaredoxin"/>
    <property type="match status" value="1"/>
</dbReference>
<keyword evidence="2" id="KW-1185">Reference proteome</keyword>
<accession>A0A1G9BXE7</accession>
<proteinExistence type="predicted"/>
<dbReference type="InterPro" id="IPR022551">
    <property type="entry name" value="BrxC"/>
</dbReference>
<dbReference type="OrthoDB" id="677051at2"/>
<name>A0A1G9BXE7_9BACI</name>
<dbReference type="Pfam" id="PF11009">
    <property type="entry name" value="BrxC"/>
    <property type="match status" value="1"/>
</dbReference>
<dbReference type="NCBIfam" id="TIGR04019">
    <property type="entry name" value="B_thiol_YtxJ"/>
    <property type="match status" value="1"/>
</dbReference>
<dbReference type="EMBL" id="FNFL01000006">
    <property type="protein sequence ID" value="SDK44067.1"/>
    <property type="molecule type" value="Genomic_DNA"/>
</dbReference>
<dbReference type="RefSeq" id="WP_093216273.1">
    <property type="nucleotide sequence ID" value="NZ_FNFL01000006.1"/>
</dbReference>
<evidence type="ECO:0000313" key="2">
    <source>
        <dbReference type="Proteomes" id="UP000198694"/>
    </source>
</evidence>
<dbReference type="AlphaFoldDB" id="A0A1G9BXE7"/>
<gene>
    <name evidence="1" type="ORF">SAMN05216243_3185</name>
</gene>
<protein>
    <submittedName>
        <fullName evidence="1">Bacillithiol system protein YtxJ</fullName>
    </submittedName>
</protein>